<dbReference type="SUPFAM" id="SSF103473">
    <property type="entry name" value="MFS general substrate transporter"/>
    <property type="match status" value="1"/>
</dbReference>
<reference evidence="7" key="1">
    <citation type="journal article" date="2015" name="Genome Announc.">
        <title>Draft genome sequence of Talaromyces cellulolyticus strain Y-94, a source of lignocellulosic biomass-degrading enzymes.</title>
        <authorList>
            <person name="Fujii T."/>
            <person name="Koike H."/>
            <person name="Sawayama S."/>
            <person name="Yano S."/>
            <person name="Inoue H."/>
        </authorList>
    </citation>
    <scope>NUCLEOTIDE SEQUENCE [LARGE SCALE GENOMIC DNA]</scope>
    <source>
        <strain evidence="7">Y-94</strain>
    </source>
</reference>
<keyword evidence="2 5" id="KW-0812">Transmembrane</keyword>
<dbReference type="FunFam" id="1.20.1250.20:FF:000196">
    <property type="entry name" value="MFS toxin efflux pump (AflT)"/>
    <property type="match status" value="1"/>
</dbReference>
<comment type="caution">
    <text evidence="6">The sequence shown here is derived from an EMBL/GenBank/DDBJ whole genome shotgun (WGS) entry which is preliminary data.</text>
</comment>
<feature type="transmembrane region" description="Helical" evidence="5">
    <location>
        <begin position="81"/>
        <end position="102"/>
    </location>
</feature>
<dbReference type="InterPro" id="IPR036259">
    <property type="entry name" value="MFS_trans_sf"/>
</dbReference>
<feature type="transmembrane region" description="Helical" evidence="5">
    <location>
        <begin position="415"/>
        <end position="436"/>
    </location>
</feature>
<evidence type="ECO:0000256" key="5">
    <source>
        <dbReference type="SAM" id="Phobius"/>
    </source>
</evidence>
<feature type="transmembrane region" description="Helical" evidence="5">
    <location>
        <begin position="320"/>
        <end position="340"/>
    </location>
</feature>
<dbReference type="InterPro" id="IPR011701">
    <property type="entry name" value="MFS"/>
</dbReference>
<feature type="transmembrane region" description="Helical" evidence="5">
    <location>
        <begin position="346"/>
        <end position="367"/>
    </location>
</feature>
<feature type="non-terminal residue" evidence="6">
    <location>
        <position position="444"/>
    </location>
</feature>
<keyword evidence="7" id="KW-1185">Reference proteome</keyword>
<dbReference type="PANTHER" id="PTHR23501">
    <property type="entry name" value="MAJOR FACILITATOR SUPERFAMILY"/>
    <property type="match status" value="1"/>
</dbReference>
<evidence type="ECO:0000256" key="1">
    <source>
        <dbReference type="ARBA" id="ARBA00004141"/>
    </source>
</evidence>
<feature type="transmembrane region" description="Helical" evidence="5">
    <location>
        <begin position="114"/>
        <end position="134"/>
    </location>
</feature>
<dbReference type="GO" id="GO:0022857">
    <property type="term" value="F:transmembrane transporter activity"/>
    <property type="evidence" value="ECO:0007669"/>
    <property type="project" value="InterPro"/>
</dbReference>
<keyword evidence="3 5" id="KW-1133">Transmembrane helix</keyword>
<sequence>MFLVAFDSTIIATAVPQITDQFNSLNYVGWYGSAYLLTTSAFQTGIRQIIHIFPLKWVYFELGSLICAVTPNSPALILGRAIAGLGSAGVFSGVSSVVGPLMGGAVTTHSTWRWCFYINLPIGAIAMSVIAFFFEAVHRAVYLPWRERLEQFVIIGTVLFIPSIVCVLLAMQMGGTTYAWSSGRIIALFVIFGVTLIAFIAVQFWRPQYAALSPSVLGKRNAWASALFAFFMGTAYYAAVYYIPIWFQAKNVSANESGIRNIPLRLAVVFGTIASGAGVTIFGFYTPFMLVSMALASIGAGLLTTWDVDTGSGKWIGYQIVLGLGIGIGLQLPMVAIQTVLDASEIPIATALIIFCQLFGASIFVSVGDNAITNDLKEYIAENIPGVDAAQVALAGATNIASEIPSQYLPGLISAYNNAITTVFIIVIVMACSTIFGSAPMKWV</sequence>
<protein>
    <submittedName>
        <fullName evidence="6">Uncharacterized protein</fullName>
    </submittedName>
</protein>
<feature type="transmembrane region" description="Helical" evidence="5">
    <location>
        <begin position="264"/>
        <end position="282"/>
    </location>
</feature>
<feature type="transmembrane region" description="Helical" evidence="5">
    <location>
        <begin position="222"/>
        <end position="243"/>
    </location>
</feature>
<dbReference type="GO" id="GO:0005886">
    <property type="term" value="C:plasma membrane"/>
    <property type="evidence" value="ECO:0007669"/>
    <property type="project" value="TreeGrafter"/>
</dbReference>
<evidence type="ECO:0000256" key="2">
    <source>
        <dbReference type="ARBA" id="ARBA00022692"/>
    </source>
</evidence>
<feature type="transmembrane region" description="Helical" evidence="5">
    <location>
        <begin position="154"/>
        <end position="173"/>
    </location>
</feature>
<evidence type="ECO:0000313" key="7">
    <source>
        <dbReference type="Proteomes" id="UP000053095"/>
    </source>
</evidence>
<dbReference type="EMBL" id="DF933829">
    <property type="protein sequence ID" value="GAM38381.1"/>
    <property type="molecule type" value="Genomic_DNA"/>
</dbReference>
<dbReference type="Proteomes" id="UP000053095">
    <property type="component" value="Unassembled WGS sequence"/>
</dbReference>
<evidence type="ECO:0000256" key="3">
    <source>
        <dbReference type="ARBA" id="ARBA00022989"/>
    </source>
</evidence>
<dbReference type="PANTHER" id="PTHR23501:SF199">
    <property type="entry name" value="MFS EFFLUX TRANSPORTER INPD-RELATED"/>
    <property type="match status" value="1"/>
</dbReference>
<organism evidence="6 7">
    <name type="scientific">Talaromyces pinophilus</name>
    <name type="common">Penicillium pinophilum</name>
    <dbReference type="NCBI Taxonomy" id="128442"/>
    <lineage>
        <taxon>Eukaryota</taxon>
        <taxon>Fungi</taxon>
        <taxon>Dikarya</taxon>
        <taxon>Ascomycota</taxon>
        <taxon>Pezizomycotina</taxon>
        <taxon>Eurotiomycetes</taxon>
        <taxon>Eurotiomycetidae</taxon>
        <taxon>Eurotiales</taxon>
        <taxon>Trichocomaceae</taxon>
        <taxon>Talaromyces</taxon>
        <taxon>Talaromyces sect. Talaromyces</taxon>
    </lineage>
</organism>
<evidence type="ECO:0000313" key="6">
    <source>
        <dbReference type="EMBL" id="GAM38381.1"/>
    </source>
</evidence>
<dbReference type="Gene3D" id="1.20.1250.20">
    <property type="entry name" value="MFS general substrate transporter like domains"/>
    <property type="match status" value="1"/>
</dbReference>
<feature type="transmembrane region" description="Helical" evidence="5">
    <location>
        <begin position="185"/>
        <end position="202"/>
    </location>
</feature>
<name>A0A6V8HAQ8_TALPI</name>
<proteinExistence type="predicted"/>
<keyword evidence="4 5" id="KW-0472">Membrane</keyword>
<gene>
    <name evidence="6" type="ORF">TCE0_033r09058</name>
</gene>
<comment type="subcellular location">
    <subcellularLocation>
        <location evidence="1">Membrane</location>
        <topology evidence="1">Multi-pass membrane protein</topology>
    </subcellularLocation>
</comment>
<dbReference type="Pfam" id="PF07690">
    <property type="entry name" value="MFS_1"/>
    <property type="match status" value="1"/>
</dbReference>
<accession>A0A6V8HAQ8</accession>
<dbReference type="AlphaFoldDB" id="A0A6V8HAQ8"/>
<evidence type="ECO:0000256" key="4">
    <source>
        <dbReference type="ARBA" id="ARBA00023136"/>
    </source>
</evidence>